<dbReference type="RefSeq" id="WP_380057974.1">
    <property type="nucleotide sequence ID" value="NZ_JBHSWB010000001.1"/>
</dbReference>
<feature type="transmembrane region" description="Helical" evidence="1">
    <location>
        <begin position="97"/>
        <end position="114"/>
    </location>
</feature>
<comment type="caution">
    <text evidence="2">The sequence shown here is derived from an EMBL/GenBank/DDBJ whole genome shotgun (WGS) entry which is preliminary data.</text>
</comment>
<evidence type="ECO:0000313" key="2">
    <source>
        <dbReference type="EMBL" id="MFC6662228.1"/>
    </source>
</evidence>
<organism evidence="2 3">
    <name type="scientific">Deinococcus multiflagellatus</name>
    <dbReference type="NCBI Taxonomy" id="1656887"/>
    <lineage>
        <taxon>Bacteria</taxon>
        <taxon>Thermotogati</taxon>
        <taxon>Deinococcota</taxon>
        <taxon>Deinococci</taxon>
        <taxon>Deinococcales</taxon>
        <taxon>Deinococcaceae</taxon>
        <taxon>Deinococcus</taxon>
    </lineage>
</organism>
<proteinExistence type="predicted"/>
<dbReference type="Proteomes" id="UP001596317">
    <property type="component" value="Unassembled WGS sequence"/>
</dbReference>
<dbReference type="EMBL" id="JBHSWB010000001">
    <property type="protein sequence ID" value="MFC6662228.1"/>
    <property type="molecule type" value="Genomic_DNA"/>
</dbReference>
<protein>
    <submittedName>
        <fullName evidence="2">Uncharacterized protein</fullName>
    </submittedName>
</protein>
<sequence length="132" mass="13844">MPASAGAADLRAYTETLIKIRNDPQMAARSAFPAQQQQAWAAPYLTRRPALSTLNVATRLAALPLIAVTALLAMVVGLNELWAKPDAAWGARGVMDYALAVALGAGAYTVANLLQTEALAKAVKLLSGSVRK</sequence>
<keyword evidence="1" id="KW-1133">Transmembrane helix</keyword>
<feature type="transmembrane region" description="Helical" evidence="1">
    <location>
        <begin position="56"/>
        <end position="77"/>
    </location>
</feature>
<gene>
    <name evidence="2" type="ORF">ACFP90_19305</name>
</gene>
<name>A0ABW1ZNZ0_9DEIO</name>
<evidence type="ECO:0000256" key="1">
    <source>
        <dbReference type="SAM" id="Phobius"/>
    </source>
</evidence>
<evidence type="ECO:0000313" key="3">
    <source>
        <dbReference type="Proteomes" id="UP001596317"/>
    </source>
</evidence>
<accession>A0ABW1ZNZ0</accession>
<keyword evidence="1" id="KW-0812">Transmembrane</keyword>
<keyword evidence="3" id="KW-1185">Reference proteome</keyword>
<keyword evidence="1" id="KW-0472">Membrane</keyword>
<reference evidence="3" key="1">
    <citation type="journal article" date="2019" name="Int. J. Syst. Evol. Microbiol.">
        <title>The Global Catalogue of Microorganisms (GCM) 10K type strain sequencing project: providing services to taxonomists for standard genome sequencing and annotation.</title>
        <authorList>
            <consortium name="The Broad Institute Genomics Platform"/>
            <consortium name="The Broad Institute Genome Sequencing Center for Infectious Disease"/>
            <person name="Wu L."/>
            <person name="Ma J."/>
        </authorList>
    </citation>
    <scope>NUCLEOTIDE SEQUENCE [LARGE SCALE GENOMIC DNA]</scope>
    <source>
        <strain evidence="3">CCUG 63830</strain>
    </source>
</reference>